<gene>
    <name evidence="3" type="ORF">DFH07DRAFT_716752</name>
</gene>
<evidence type="ECO:0000313" key="4">
    <source>
        <dbReference type="Proteomes" id="UP001215280"/>
    </source>
</evidence>
<dbReference type="AlphaFoldDB" id="A0AAD7JBZ4"/>
<dbReference type="InterPro" id="IPR013088">
    <property type="entry name" value="Znf_NHR/GATA"/>
</dbReference>
<keyword evidence="1" id="KW-0863">Zinc-finger</keyword>
<dbReference type="CDD" id="cd00202">
    <property type="entry name" value="ZnF_GATA"/>
    <property type="match status" value="1"/>
</dbReference>
<keyword evidence="1" id="KW-0862">Zinc</keyword>
<comment type="caution">
    <text evidence="3">The sequence shown here is derived from an EMBL/GenBank/DDBJ whole genome shotgun (WGS) entry which is preliminary data.</text>
</comment>
<dbReference type="GO" id="GO:0008270">
    <property type="term" value="F:zinc ion binding"/>
    <property type="evidence" value="ECO:0007669"/>
    <property type="project" value="UniProtKB-KW"/>
</dbReference>
<dbReference type="GO" id="GO:0006355">
    <property type="term" value="P:regulation of DNA-templated transcription"/>
    <property type="evidence" value="ECO:0007669"/>
    <property type="project" value="InterPro"/>
</dbReference>
<feature type="domain" description="GATA-type" evidence="2">
    <location>
        <begin position="12"/>
        <end position="56"/>
    </location>
</feature>
<sequence>VHTDDAGTKLSHTVRRRCFNCCTTETSTWRRSNLSPGKVLCNKCGLFERTHSRPRPEQFSHKRGPL</sequence>
<dbReference type="Gene3D" id="3.30.50.10">
    <property type="entry name" value="Erythroid Transcription Factor GATA-1, subunit A"/>
    <property type="match status" value="1"/>
</dbReference>
<evidence type="ECO:0000259" key="2">
    <source>
        <dbReference type="PROSITE" id="PS50114"/>
    </source>
</evidence>
<reference evidence="3" key="1">
    <citation type="submission" date="2023-03" db="EMBL/GenBank/DDBJ databases">
        <title>Massive genome expansion in bonnet fungi (Mycena s.s.) driven by repeated elements and novel gene families across ecological guilds.</title>
        <authorList>
            <consortium name="Lawrence Berkeley National Laboratory"/>
            <person name="Harder C.B."/>
            <person name="Miyauchi S."/>
            <person name="Viragh M."/>
            <person name="Kuo A."/>
            <person name="Thoen E."/>
            <person name="Andreopoulos B."/>
            <person name="Lu D."/>
            <person name="Skrede I."/>
            <person name="Drula E."/>
            <person name="Henrissat B."/>
            <person name="Morin E."/>
            <person name="Kohler A."/>
            <person name="Barry K."/>
            <person name="LaButti K."/>
            <person name="Morin E."/>
            <person name="Salamov A."/>
            <person name="Lipzen A."/>
            <person name="Mereny Z."/>
            <person name="Hegedus B."/>
            <person name="Baldrian P."/>
            <person name="Stursova M."/>
            <person name="Weitz H."/>
            <person name="Taylor A."/>
            <person name="Grigoriev I.V."/>
            <person name="Nagy L.G."/>
            <person name="Martin F."/>
            <person name="Kauserud H."/>
        </authorList>
    </citation>
    <scope>NUCLEOTIDE SEQUENCE</scope>
    <source>
        <strain evidence="3">CBHHK188m</strain>
    </source>
</reference>
<proteinExistence type="predicted"/>
<dbReference type="PROSITE" id="PS50114">
    <property type="entry name" value="GATA_ZN_FINGER_2"/>
    <property type="match status" value="1"/>
</dbReference>
<protein>
    <recommendedName>
        <fullName evidence="2">GATA-type domain-containing protein</fullName>
    </recommendedName>
</protein>
<dbReference type="Proteomes" id="UP001215280">
    <property type="component" value="Unassembled WGS sequence"/>
</dbReference>
<dbReference type="GO" id="GO:0043565">
    <property type="term" value="F:sequence-specific DNA binding"/>
    <property type="evidence" value="ECO:0007669"/>
    <property type="project" value="InterPro"/>
</dbReference>
<keyword evidence="4" id="KW-1185">Reference proteome</keyword>
<accession>A0AAD7JBZ4</accession>
<keyword evidence="1" id="KW-0479">Metal-binding</keyword>
<dbReference type="Pfam" id="PF00320">
    <property type="entry name" value="GATA"/>
    <property type="match status" value="1"/>
</dbReference>
<dbReference type="EMBL" id="JARJLG010000045">
    <property type="protein sequence ID" value="KAJ7761617.1"/>
    <property type="molecule type" value="Genomic_DNA"/>
</dbReference>
<feature type="non-terminal residue" evidence="3">
    <location>
        <position position="66"/>
    </location>
</feature>
<evidence type="ECO:0000256" key="1">
    <source>
        <dbReference type="PROSITE-ProRule" id="PRU00094"/>
    </source>
</evidence>
<organism evidence="3 4">
    <name type="scientific">Mycena maculata</name>
    <dbReference type="NCBI Taxonomy" id="230809"/>
    <lineage>
        <taxon>Eukaryota</taxon>
        <taxon>Fungi</taxon>
        <taxon>Dikarya</taxon>
        <taxon>Basidiomycota</taxon>
        <taxon>Agaricomycotina</taxon>
        <taxon>Agaricomycetes</taxon>
        <taxon>Agaricomycetidae</taxon>
        <taxon>Agaricales</taxon>
        <taxon>Marasmiineae</taxon>
        <taxon>Mycenaceae</taxon>
        <taxon>Mycena</taxon>
    </lineage>
</organism>
<feature type="non-terminal residue" evidence="3">
    <location>
        <position position="1"/>
    </location>
</feature>
<name>A0AAD7JBZ4_9AGAR</name>
<dbReference type="SMART" id="SM00401">
    <property type="entry name" value="ZnF_GATA"/>
    <property type="match status" value="1"/>
</dbReference>
<dbReference type="InterPro" id="IPR000679">
    <property type="entry name" value="Znf_GATA"/>
</dbReference>
<dbReference type="SUPFAM" id="SSF57716">
    <property type="entry name" value="Glucocorticoid receptor-like (DNA-binding domain)"/>
    <property type="match status" value="1"/>
</dbReference>
<evidence type="ECO:0000313" key="3">
    <source>
        <dbReference type="EMBL" id="KAJ7761617.1"/>
    </source>
</evidence>